<sequence>MTYDPDDKQYRCCCKTMHVQRGAFIIGIVGMILSQIALISSLAGQKGDPRRIGPLASFLACMLILAAQRKQNPSYYWPFLVLNMHVSFSSLLSVCLWLVDCWQCGSNMSSIAHINT</sequence>
<keyword evidence="1" id="KW-0812">Transmembrane</keyword>
<protein>
    <submittedName>
        <fullName evidence="2">Uncharacterized protein</fullName>
    </submittedName>
</protein>
<comment type="caution">
    <text evidence="2">The sequence shown here is derived from an EMBL/GenBank/DDBJ whole genome shotgun (WGS) entry which is preliminary data.</text>
</comment>
<gene>
    <name evidence="2" type="ORF">DdX_15538</name>
</gene>
<evidence type="ECO:0000256" key="1">
    <source>
        <dbReference type="SAM" id="Phobius"/>
    </source>
</evidence>
<organism evidence="2 3">
    <name type="scientific">Ditylenchus destructor</name>
    <dbReference type="NCBI Taxonomy" id="166010"/>
    <lineage>
        <taxon>Eukaryota</taxon>
        <taxon>Metazoa</taxon>
        <taxon>Ecdysozoa</taxon>
        <taxon>Nematoda</taxon>
        <taxon>Chromadorea</taxon>
        <taxon>Rhabditida</taxon>
        <taxon>Tylenchina</taxon>
        <taxon>Tylenchomorpha</taxon>
        <taxon>Sphaerularioidea</taxon>
        <taxon>Anguinidae</taxon>
        <taxon>Anguininae</taxon>
        <taxon>Ditylenchus</taxon>
    </lineage>
</organism>
<dbReference type="EMBL" id="JAKKPZ010000100">
    <property type="protein sequence ID" value="KAI1702356.1"/>
    <property type="molecule type" value="Genomic_DNA"/>
</dbReference>
<keyword evidence="3" id="KW-1185">Reference proteome</keyword>
<accession>A0AAD4MSL6</accession>
<evidence type="ECO:0000313" key="2">
    <source>
        <dbReference type="EMBL" id="KAI1702356.1"/>
    </source>
</evidence>
<feature type="transmembrane region" description="Helical" evidence="1">
    <location>
        <begin position="21"/>
        <end position="39"/>
    </location>
</feature>
<keyword evidence="1" id="KW-1133">Transmembrane helix</keyword>
<dbReference type="Proteomes" id="UP001201812">
    <property type="component" value="Unassembled WGS sequence"/>
</dbReference>
<feature type="transmembrane region" description="Helical" evidence="1">
    <location>
        <begin position="79"/>
        <end position="99"/>
    </location>
</feature>
<proteinExistence type="predicted"/>
<reference evidence="2" key="1">
    <citation type="submission" date="2022-01" db="EMBL/GenBank/DDBJ databases">
        <title>Genome Sequence Resource for Two Populations of Ditylenchus destructor, the Migratory Endoparasitic Phytonematode.</title>
        <authorList>
            <person name="Zhang H."/>
            <person name="Lin R."/>
            <person name="Xie B."/>
        </authorList>
    </citation>
    <scope>NUCLEOTIDE SEQUENCE</scope>
    <source>
        <strain evidence="2">BazhouSP</strain>
    </source>
</reference>
<name>A0AAD4MSL6_9BILA</name>
<evidence type="ECO:0000313" key="3">
    <source>
        <dbReference type="Proteomes" id="UP001201812"/>
    </source>
</evidence>
<keyword evidence="1" id="KW-0472">Membrane</keyword>
<dbReference type="AlphaFoldDB" id="A0AAD4MSL6"/>